<feature type="modified residue" description="4-aspartylphosphate" evidence="16">
    <location>
        <position position="51"/>
    </location>
</feature>
<dbReference type="InterPro" id="IPR002078">
    <property type="entry name" value="Sigma_54_int"/>
</dbReference>
<evidence type="ECO:0000256" key="9">
    <source>
        <dbReference type="ARBA" id="ARBA00023015"/>
    </source>
</evidence>
<dbReference type="GO" id="GO:0043565">
    <property type="term" value="F:sequence-specific DNA binding"/>
    <property type="evidence" value="ECO:0007669"/>
    <property type="project" value="InterPro"/>
</dbReference>
<evidence type="ECO:0000256" key="12">
    <source>
        <dbReference type="ARBA" id="ARBA00023163"/>
    </source>
</evidence>
<protein>
    <recommendedName>
        <fullName evidence="2">DNA-binding transcriptional regulator NtrC</fullName>
    </recommendedName>
    <alternativeName>
        <fullName evidence="14">Nitrogen regulation protein NR(I)</fullName>
    </alternativeName>
    <alternativeName>
        <fullName evidence="15">Nitrogen regulator I</fullName>
    </alternativeName>
</protein>
<keyword evidence="9" id="KW-0805">Transcription regulation</keyword>
<dbReference type="Gene3D" id="3.40.50.2300">
    <property type="match status" value="1"/>
</dbReference>
<dbReference type="Gene3D" id="1.10.8.60">
    <property type="match status" value="1"/>
</dbReference>
<proteinExistence type="predicted"/>
<dbReference type="Proteomes" id="UP001321582">
    <property type="component" value="Chromosome"/>
</dbReference>
<name>A0AAU9DX59_9FUSO</name>
<keyword evidence="12" id="KW-0804">Transcription</keyword>
<evidence type="ECO:0000259" key="18">
    <source>
        <dbReference type="PROSITE" id="PS50110"/>
    </source>
</evidence>
<dbReference type="InterPro" id="IPR003593">
    <property type="entry name" value="AAA+_ATPase"/>
</dbReference>
<sequence>MKVLGIEIEDKERDILTRLFIENGDSIDYEDGGLLVNKEFKKKKYNIVVIDSDKFEYDELMILVKEISSIDKKIVVLVIGENSTLQMIAGVIKNGAYDYILKPLEGVEILTVSEKALKDQKIKAEKFTPRIFFGEEDEIIGTTKRMIEIFKLIGKVASSNVSVLITGESGTGKELIAKAIHEFSDRKDDKFVAVNCTAIPSTLMESEFFGYEKGAFTGAIARKIGKFELANEGTLFLDEVGDMELDIQAKLLRVLQENEFVRVGGTETISVDVRIVVATNKSLEDMITDGKFRDDLYHRLKVVEIELPPLRERKDDIPILIEHFVKVFNGELNKNIKGVSKLAMKKIMSYDWPGNIRELKNSIKSGMAVCRGDSILPEDLPGDVTGAKISKRHGDIQDWILADWIEGELSILSQNKEKNYYNSIISRVERELIRQLLESTNGKKVDTAELLGITRNTLRSKMNAYGLE</sequence>
<dbReference type="PROSITE" id="PS00675">
    <property type="entry name" value="SIGMA54_INTERACT_1"/>
    <property type="match status" value="1"/>
</dbReference>
<evidence type="ECO:0000256" key="16">
    <source>
        <dbReference type="PROSITE-ProRule" id="PRU00169"/>
    </source>
</evidence>
<keyword evidence="8" id="KW-0902">Two-component regulatory system</keyword>
<keyword evidence="6" id="KW-0547">Nucleotide-binding</keyword>
<feature type="domain" description="Sigma-54 factor interaction" evidence="17">
    <location>
        <begin position="139"/>
        <end position="368"/>
    </location>
</feature>
<evidence type="ECO:0000313" key="19">
    <source>
        <dbReference type="EMBL" id="BDU50971.1"/>
    </source>
</evidence>
<dbReference type="InterPro" id="IPR025662">
    <property type="entry name" value="Sigma_54_int_dom_ATP-bd_1"/>
</dbReference>
<dbReference type="PRINTS" id="PR01590">
    <property type="entry name" value="HTHFIS"/>
</dbReference>
<evidence type="ECO:0000256" key="3">
    <source>
        <dbReference type="ARBA" id="ARBA00022490"/>
    </source>
</evidence>
<dbReference type="InterPro" id="IPR009057">
    <property type="entry name" value="Homeodomain-like_sf"/>
</dbReference>
<organism evidence="19 20">
    <name type="scientific">Haliovirga abyssi</name>
    <dbReference type="NCBI Taxonomy" id="2996794"/>
    <lineage>
        <taxon>Bacteria</taxon>
        <taxon>Fusobacteriati</taxon>
        <taxon>Fusobacteriota</taxon>
        <taxon>Fusobacteriia</taxon>
        <taxon>Fusobacteriales</taxon>
        <taxon>Haliovirgaceae</taxon>
        <taxon>Haliovirga</taxon>
    </lineage>
</organism>
<accession>A0AAU9DX59</accession>
<evidence type="ECO:0000256" key="4">
    <source>
        <dbReference type="ARBA" id="ARBA00022491"/>
    </source>
</evidence>
<dbReference type="SMART" id="SM00382">
    <property type="entry name" value="AAA"/>
    <property type="match status" value="1"/>
</dbReference>
<evidence type="ECO:0000256" key="11">
    <source>
        <dbReference type="ARBA" id="ARBA00023159"/>
    </source>
</evidence>
<dbReference type="InterPro" id="IPR025944">
    <property type="entry name" value="Sigma_54_int_dom_CS"/>
</dbReference>
<dbReference type="GO" id="GO:0005737">
    <property type="term" value="C:cytoplasm"/>
    <property type="evidence" value="ECO:0007669"/>
    <property type="project" value="UniProtKB-SubCell"/>
</dbReference>
<dbReference type="InterPro" id="IPR058031">
    <property type="entry name" value="AAA_lid_NorR"/>
</dbReference>
<evidence type="ECO:0000256" key="10">
    <source>
        <dbReference type="ARBA" id="ARBA00023125"/>
    </source>
</evidence>
<dbReference type="Gene3D" id="3.40.50.300">
    <property type="entry name" value="P-loop containing nucleotide triphosphate hydrolases"/>
    <property type="match status" value="1"/>
</dbReference>
<dbReference type="Pfam" id="PF25601">
    <property type="entry name" value="AAA_lid_14"/>
    <property type="match status" value="1"/>
</dbReference>
<dbReference type="PROSITE" id="PS00676">
    <property type="entry name" value="SIGMA54_INTERACT_2"/>
    <property type="match status" value="1"/>
</dbReference>
<dbReference type="SUPFAM" id="SSF52172">
    <property type="entry name" value="CheY-like"/>
    <property type="match status" value="1"/>
</dbReference>
<dbReference type="PROSITE" id="PS00688">
    <property type="entry name" value="SIGMA54_INTERACT_3"/>
    <property type="match status" value="1"/>
</dbReference>
<evidence type="ECO:0000256" key="14">
    <source>
        <dbReference type="ARBA" id="ARBA00029881"/>
    </source>
</evidence>
<keyword evidence="10" id="KW-0238">DNA-binding</keyword>
<dbReference type="Gene3D" id="1.10.10.60">
    <property type="entry name" value="Homeodomain-like"/>
    <property type="match status" value="1"/>
</dbReference>
<dbReference type="KEGG" id="haby:HLVA_15400"/>
<keyword evidence="5 16" id="KW-0597">Phosphoprotein</keyword>
<dbReference type="InterPro" id="IPR011006">
    <property type="entry name" value="CheY-like_superfamily"/>
</dbReference>
<evidence type="ECO:0000256" key="7">
    <source>
        <dbReference type="ARBA" id="ARBA00022840"/>
    </source>
</evidence>
<dbReference type="PANTHER" id="PTHR32071:SF95">
    <property type="entry name" value="DNA-BINDING TRANSCRIPTIONAL REGULATOR NTRC"/>
    <property type="match status" value="1"/>
</dbReference>
<dbReference type="SUPFAM" id="SSF52540">
    <property type="entry name" value="P-loop containing nucleoside triphosphate hydrolases"/>
    <property type="match status" value="1"/>
</dbReference>
<gene>
    <name evidence="19" type="ORF">HLVA_15400</name>
</gene>
<keyword evidence="3" id="KW-0963">Cytoplasm</keyword>
<dbReference type="RefSeq" id="WP_307903818.1">
    <property type="nucleotide sequence ID" value="NZ_AP027059.1"/>
</dbReference>
<evidence type="ECO:0000256" key="1">
    <source>
        <dbReference type="ARBA" id="ARBA00004496"/>
    </source>
</evidence>
<dbReference type="GO" id="GO:0006355">
    <property type="term" value="P:regulation of DNA-templated transcription"/>
    <property type="evidence" value="ECO:0007669"/>
    <property type="project" value="InterPro"/>
</dbReference>
<dbReference type="PANTHER" id="PTHR32071">
    <property type="entry name" value="TRANSCRIPTIONAL REGULATORY PROTEIN"/>
    <property type="match status" value="1"/>
</dbReference>
<evidence type="ECO:0000256" key="2">
    <source>
        <dbReference type="ARBA" id="ARBA00019059"/>
    </source>
</evidence>
<dbReference type="CDD" id="cd00009">
    <property type="entry name" value="AAA"/>
    <property type="match status" value="1"/>
</dbReference>
<comment type="subcellular location">
    <subcellularLocation>
        <location evidence="1">Cytoplasm</location>
    </subcellularLocation>
</comment>
<dbReference type="GO" id="GO:0005524">
    <property type="term" value="F:ATP binding"/>
    <property type="evidence" value="ECO:0007669"/>
    <property type="project" value="UniProtKB-KW"/>
</dbReference>
<dbReference type="Pfam" id="PF00158">
    <property type="entry name" value="Sigma54_activat"/>
    <property type="match status" value="1"/>
</dbReference>
<keyword evidence="20" id="KW-1185">Reference proteome</keyword>
<dbReference type="PROSITE" id="PS50110">
    <property type="entry name" value="RESPONSE_REGULATORY"/>
    <property type="match status" value="1"/>
</dbReference>
<dbReference type="SUPFAM" id="SSF46689">
    <property type="entry name" value="Homeodomain-like"/>
    <property type="match status" value="1"/>
</dbReference>
<dbReference type="InterPro" id="IPR025943">
    <property type="entry name" value="Sigma_54_int_dom_ATP-bd_2"/>
</dbReference>
<keyword evidence="4" id="KW-0678">Repressor</keyword>
<keyword evidence="11" id="KW-0010">Activator</keyword>
<evidence type="ECO:0000256" key="8">
    <source>
        <dbReference type="ARBA" id="ARBA00023012"/>
    </source>
</evidence>
<evidence type="ECO:0000256" key="13">
    <source>
        <dbReference type="ARBA" id="ARBA00023231"/>
    </source>
</evidence>
<evidence type="ECO:0000259" key="17">
    <source>
        <dbReference type="PROSITE" id="PS50045"/>
    </source>
</evidence>
<dbReference type="FunFam" id="3.40.50.300:FF:000006">
    <property type="entry name" value="DNA-binding transcriptional regulator NtrC"/>
    <property type="match status" value="1"/>
</dbReference>
<dbReference type="InterPro" id="IPR027417">
    <property type="entry name" value="P-loop_NTPase"/>
</dbReference>
<feature type="domain" description="Response regulatory" evidence="18">
    <location>
        <begin position="2"/>
        <end position="117"/>
    </location>
</feature>
<dbReference type="InterPro" id="IPR001789">
    <property type="entry name" value="Sig_transdc_resp-reg_receiver"/>
</dbReference>
<reference evidence="19 20" key="1">
    <citation type="submission" date="2022-11" db="EMBL/GenBank/DDBJ databases">
        <title>Haliovirga abyssi gen. nov., sp. nov., a mesophilic fermentative bacterium isolated from the Iheya North hydrothermal field and the proposal of Haliovirgaceae fam. nov.</title>
        <authorList>
            <person name="Miyazaki U."/>
            <person name="Tame A."/>
            <person name="Miyazaki J."/>
            <person name="Takai K."/>
            <person name="Sawayama S."/>
            <person name="Kitajima M."/>
            <person name="Okamoto A."/>
            <person name="Nakagawa S."/>
        </authorList>
    </citation>
    <scope>NUCLEOTIDE SEQUENCE [LARGE SCALE GENOMIC DNA]</scope>
    <source>
        <strain evidence="19 20">IC12</strain>
    </source>
</reference>
<dbReference type="PROSITE" id="PS50045">
    <property type="entry name" value="SIGMA54_INTERACT_4"/>
    <property type="match status" value="1"/>
</dbReference>
<dbReference type="Pfam" id="PF02954">
    <property type="entry name" value="HTH_8"/>
    <property type="match status" value="1"/>
</dbReference>
<dbReference type="GO" id="GO:0000160">
    <property type="term" value="P:phosphorelay signal transduction system"/>
    <property type="evidence" value="ECO:0007669"/>
    <property type="project" value="UniProtKB-KW"/>
</dbReference>
<dbReference type="AlphaFoldDB" id="A0AAU9DX59"/>
<evidence type="ECO:0000256" key="15">
    <source>
        <dbReference type="ARBA" id="ARBA00031910"/>
    </source>
</evidence>
<evidence type="ECO:0000256" key="5">
    <source>
        <dbReference type="ARBA" id="ARBA00022553"/>
    </source>
</evidence>
<keyword evidence="13" id="KW-0535">Nitrogen fixation</keyword>
<dbReference type="EMBL" id="AP027059">
    <property type="protein sequence ID" value="BDU50971.1"/>
    <property type="molecule type" value="Genomic_DNA"/>
</dbReference>
<evidence type="ECO:0000256" key="6">
    <source>
        <dbReference type="ARBA" id="ARBA00022741"/>
    </source>
</evidence>
<evidence type="ECO:0000313" key="20">
    <source>
        <dbReference type="Proteomes" id="UP001321582"/>
    </source>
</evidence>
<keyword evidence="7" id="KW-0067">ATP-binding</keyword>
<dbReference type="InterPro" id="IPR002197">
    <property type="entry name" value="HTH_Fis"/>
</dbReference>